<dbReference type="SUPFAM" id="SSF57756">
    <property type="entry name" value="Retrovirus zinc finger-like domains"/>
    <property type="match status" value="1"/>
</dbReference>
<reference evidence="4" key="1">
    <citation type="submission" date="2023-11" db="EMBL/GenBank/DDBJ databases">
        <authorList>
            <person name="De Vega J J."/>
            <person name="De Vega J J."/>
        </authorList>
    </citation>
    <scope>NUCLEOTIDE SEQUENCE</scope>
</reference>
<dbReference type="GO" id="GO:0008270">
    <property type="term" value="F:zinc ion binding"/>
    <property type="evidence" value="ECO:0007669"/>
    <property type="project" value="UniProtKB-KW"/>
</dbReference>
<accession>A0AAD2GZQ5</accession>
<dbReference type="AlphaFoldDB" id="A0AAD2GZQ5"/>
<sequence length="285" mass="31987">MADTVTYNAFRITPLSGPENYGPWKVQMGDIITEMDLNDHINPEVTPPTDTAKKAVWDKADRRTLSSIRLRVAPNIVQHIQGETTALGAWQMLSALFELKGQMGLILARHKFYSTRALDQQPLEPHIKMMRQLQGELRSLGQEVSDSDFAVTLLSSLPTEWDSFIRANLHGTINPQSKTVIADILTEERRRYEKDGLTPEELAIAMAATHNRRSVTRQSRQPASNFATSSSTWKRAICHRCGGKGHIARVCPSSEIEDVNEPDKAHAVFGVYEEEENDSDNDYAL</sequence>
<keyword evidence="5" id="KW-1185">Reference proteome</keyword>
<evidence type="ECO:0000313" key="5">
    <source>
        <dbReference type="Proteomes" id="UP001295794"/>
    </source>
</evidence>
<feature type="domain" description="CCHC-type" evidence="3">
    <location>
        <begin position="238"/>
        <end position="253"/>
    </location>
</feature>
<dbReference type="SMART" id="SM00343">
    <property type="entry name" value="ZnF_C2HC"/>
    <property type="match status" value="1"/>
</dbReference>
<evidence type="ECO:0000259" key="3">
    <source>
        <dbReference type="PROSITE" id="PS50158"/>
    </source>
</evidence>
<evidence type="ECO:0000256" key="1">
    <source>
        <dbReference type="ARBA" id="ARBA00022664"/>
    </source>
</evidence>
<proteinExistence type="predicted"/>
<dbReference type="Pfam" id="PF14223">
    <property type="entry name" value="Retrotran_gag_2"/>
    <property type="match status" value="1"/>
</dbReference>
<dbReference type="InterPro" id="IPR001878">
    <property type="entry name" value="Znf_CCHC"/>
</dbReference>
<dbReference type="PROSITE" id="PS50158">
    <property type="entry name" value="ZF_CCHC"/>
    <property type="match status" value="1"/>
</dbReference>
<evidence type="ECO:0000256" key="2">
    <source>
        <dbReference type="PROSITE-ProRule" id="PRU00047"/>
    </source>
</evidence>
<name>A0AAD2GZQ5_9AGAR</name>
<keyword evidence="2" id="KW-0479">Metal-binding</keyword>
<dbReference type="GO" id="GO:0006397">
    <property type="term" value="P:mRNA processing"/>
    <property type="evidence" value="ECO:0007669"/>
    <property type="project" value="UniProtKB-KW"/>
</dbReference>
<dbReference type="GO" id="GO:0003676">
    <property type="term" value="F:nucleic acid binding"/>
    <property type="evidence" value="ECO:0007669"/>
    <property type="project" value="InterPro"/>
</dbReference>
<dbReference type="EMBL" id="CAVNYO010000109">
    <property type="protein sequence ID" value="CAK5266556.1"/>
    <property type="molecule type" value="Genomic_DNA"/>
</dbReference>
<dbReference type="Gene3D" id="4.10.60.10">
    <property type="entry name" value="Zinc finger, CCHC-type"/>
    <property type="match status" value="1"/>
</dbReference>
<keyword evidence="1" id="KW-0507">mRNA processing</keyword>
<evidence type="ECO:0000313" key="4">
    <source>
        <dbReference type="EMBL" id="CAK5266556.1"/>
    </source>
</evidence>
<gene>
    <name evidence="4" type="ORF">MYCIT1_LOCUS8387</name>
</gene>
<protein>
    <recommendedName>
        <fullName evidence="3">CCHC-type domain-containing protein</fullName>
    </recommendedName>
</protein>
<dbReference type="Proteomes" id="UP001295794">
    <property type="component" value="Unassembled WGS sequence"/>
</dbReference>
<dbReference type="PANTHER" id="PTHR47481">
    <property type="match status" value="1"/>
</dbReference>
<dbReference type="InterPro" id="IPR036875">
    <property type="entry name" value="Znf_CCHC_sf"/>
</dbReference>
<organism evidence="4 5">
    <name type="scientific">Mycena citricolor</name>
    <dbReference type="NCBI Taxonomy" id="2018698"/>
    <lineage>
        <taxon>Eukaryota</taxon>
        <taxon>Fungi</taxon>
        <taxon>Dikarya</taxon>
        <taxon>Basidiomycota</taxon>
        <taxon>Agaricomycotina</taxon>
        <taxon>Agaricomycetes</taxon>
        <taxon>Agaricomycetidae</taxon>
        <taxon>Agaricales</taxon>
        <taxon>Marasmiineae</taxon>
        <taxon>Mycenaceae</taxon>
        <taxon>Mycena</taxon>
    </lineage>
</organism>
<keyword evidence="2" id="KW-0863">Zinc-finger</keyword>
<dbReference type="PANTHER" id="PTHR47481:SF14">
    <property type="entry name" value="RETROTRANSPOSON COPIA-LIKE N-TERMINAL DOMAIN-CONTAINING PROTEIN"/>
    <property type="match status" value="1"/>
</dbReference>
<comment type="caution">
    <text evidence="4">The sequence shown here is derived from an EMBL/GenBank/DDBJ whole genome shotgun (WGS) entry which is preliminary data.</text>
</comment>
<keyword evidence="2" id="KW-0862">Zinc</keyword>